<reference evidence="11 12" key="1">
    <citation type="journal article" date="2020" name="Nat. Food">
        <title>A phased Vanilla planifolia genome enables genetic improvement of flavour and production.</title>
        <authorList>
            <person name="Hasing T."/>
            <person name="Tang H."/>
            <person name="Brym M."/>
            <person name="Khazi F."/>
            <person name="Huang T."/>
            <person name="Chambers A.H."/>
        </authorList>
    </citation>
    <scope>NUCLEOTIDE SEQUENCE [LARGE SCALE GENOMIC DNA]</scope>
    <source>
        <tissue evidence="11">Leaf</tissue>
    </source>
</reference>
<dbReference type="SUPFAM" id="SSF57959">
    <property type="entry name" value="Leucine zipper domain"/>
    <property type="match status" value="1"/>
</dbReference>
<keyword evidence="12" id="KW-1185">Reference proteome</keyword>
<feature type="region of interest" description="Disordered" evidence="9">
    <location>
        <begin position="35"/>
        <end position="59"/>
    </location>
</feature>
<evidence type="ECO:0000256" key="8">
    <source>
        <dbReference type="SAM" id="Coils"/>
    </source>
</evidence>
<feature type="region of interest" description="Disordered" evidence="9">
    <location>
        <begin position="163"/>
        <end position="188"/>
    </location>
</feature>
<dbReference type="AlphaFoldDB" id="A0A835RT38"/>
<keyword evidence="5" id="KW-0804">Transcription</keyword>
<dbReference type="GO" id="GO:0003677">
    <property type="term" value="F:DNA binding"/>
    <property type="evidence" value="ECO:0007669"/>
    <property type="project" value="UniProtKB-KW"/>
</dbReference>
<evidence type="ECO:0000256" key="5">
    <source>
        <dbReference type="ARBA" id="ARBA00023163"/>
    </source>
</evidence>
<feature type="compositionally biased region" description="Low complexity" evidence="9">
    <location>
        <begin position="37"/>
        <end position="59"/>
    </location>
</feature>
<comment type="subcellular location">
    <subcellularLocation>
        <location evidence="1">Nucleus</location>
    </subcellularLocation>
</comment>
<comment type="similarity">
    <text evidence="2">Belongs to the bZIP family.</text>
</comment>
<evidence type="ECO:0000256" key="2">
    <source>
        <dbReference type="ARBA" id="ARBA00007163"/>
    </source>
</evidence>
<dbReference type="Pfam" id="PF00170">
    <property type="entry name" value="bZIP_1"/>
    <property type="match status" value="1"/>
</dbReference>
<organism evidence="11 12">
    <name type="scientific">Vanilla planifolia</name>
    <name type="common">Vanilla</name>
    <dbReference type="NCBI Taxonomy" id="51239"/>
    <lineage>
        <taxon>Eukaryota</taxon>
        <taxon>Viridiplantae</taxon>
        <taxon>Streptophyta</taxon>
        <taxon>Embryophyta</taxon>
        <taxon>Tracheophyta</taxon>
        <taxon>Spermatophyta</taxon>
        <taxon>Magnoliopsida</taxon>
        <taxon>Liliopsida</taxon>
        <taxon>Asparagales</taxon>
        <taxon>Orchidaceae</taxon>
        <taxon>Vanilloideae</taxon>
        <taxon>Vanilleae</taxon>
        <taxon>Vanilla</taxon>
    </lineage>
</organism>
<dbReference type="EMBL" id="JADCNL010000001">
    <property type="protein sequence ID" value="KAG0498050.1"/>
    <property type="molecule type" value="Genomic_DNA"/>
</dbReference>
<dbReference type="CDD" id="cd14703">
    <property type="entry name" value="bZIP_plant_RF2"/>
    <property type="match status" value="1"/>
</dbReference>
<evidence type="ECO:0000256" key="1">
    <source>
        <dbReference type="ARBA" id="ARBA00004123"/>
    </source>
</evidence>
<evidence type="ECO:0000313" key="11">
    <source>
        <dbReference type="EMBL" id="KAG0498050.1"/>
    </source>
</evidence>
<evidence type="ECO:0000256" key="3">
    <source>
        <dbReference type="ARBA" id="ARBA00023015"/>
    </source>
</evidence>
<feature type="domain" description="BZIP" evidence="10">
    <location>
        <begin position="223"/>
        <end position="286"/>
    </location>
</feature>
<evidence type="ECO:0000256" key="4">
    <source>
        <dbReference type="ARBA" id="ARBA00023125"/>
    </source>
</evidence>
<proteinExistence type="inferred from homology"/>
<dbReference type="FunFam" id="1.20.5.170:FF:000009">
    <property type="entry name" value="probable transcription factor PosF21"/>
    <property type="match status" value="1"/>
</dbReference>
<keyword evidence="3" id="KW-0805">Transcription regulation</keyword>
<dbReference type="OrthoDB" id="9049620at2759"/>
<comment type="function">
    <text evidence="7">Transcription factor probably involved in vascular development and shoot tissue organization. Binds to the DNA sequence 5'-CCGAGTGTGCCCCTGG-3' present in the promoter region Box II of the phloem-specific rice tungro bacilliform virus (RTBV) promoter. May regulate tissue-specific expression of the RTBV promoter and virus replication.</text>
</comment>
<dbReference type="InterPro" id="IPR046347">
    <property type="entry name" value="bZIP_sf"/>
</dbReference>
<comment type="caution">
    <text evidence="11">The sequence shown here is derived from an EMBL/GenBank/DDBJ whole genome shotgun (WGS) entry which is preliminary data.</text>
</comment>
<accession>A0A835RT38</accession>
<protein>
    <recommendedName>
        <fullName evidence="10">BZIP domain-containing protein</fullName>
    </recommendedName>
</protein>
<evidence type="ECO:0000256" key="6">
    <source>
        <dbReference type="ARBA" id="ARBA00023242"/>
    </source>
</evidence>
<dbReference type="PROSITE" id="PS50217">
    <property type="entry name" value="BZIP"/>
    <property type="match status" value="1"/>
</dbReference>
<evidence type="ECO:0000313" key="12">
    <source>
        <dbReference type="Proteomes" id="UP000636800"/>
    </source>
</evidence>
<dbReference type="SMART" id="SM00338">
    <property type="entry name" value="BRLZ"/>
    <property type="match status" value="1"/>
</dbReference>
<dbReference type="PANTHER" id="PTHR13690:SF124">
    <property type="entry name" value="TRANSCRIPTION FACTOR RF2A"/>
    <property type="match status" value="1"/>
</dbReference>
<keyword evidence="4" id="KW-0238">DNA-binding</keyword>
<dbReference type="GO" id="GO:0003700">
    <property type="term" value="F:DNA-binding transcription factor activity"/>
    <property type="evidence" value="ECO:0007669"/>
    <property type="project" value="InterPro"/>
</dbReference>
<sequence length="406" mass="44077">MDTESSKGQGGVGSGFLPDTSRFAPLGSGLSNFSMKSVGMASSSNQSSASGTSESGLGANVVSDIGRFSQDISRMPDLPPRSVGHRRAQSEILSLPDDITFDSDLGVVGGLDGPSLSDETEEDLFSMYLDLEKFDSSAETSGEVLQGVESSGISGAPAITQVSENLNSNPNEKPKFRHQHSYSMDGSTSIKSELLASGSEGPSTAETKKAISAAKLADLALVDPKRAKRIWANRQSAARSKERKMRYIAELERKVQTLQTEATTLSAQLTLLQRDTNGLNAENSELKLRLQTMEQQVHLQDALNDALREEVQRLKLATGQMVPNASSMMNFGSSFGSNQQFYHHNQAMQSLLAAQQFQQLQIHSQHQHQLLPQQQQTQLAELKLKGTMASQNQRDGMQDPKTSRNT</sequence>
<dbReference type="InterPro" id="IPR004827">
    <property type="entry name" value="bZIP"/>
</dbReference>
<dbReference type="GO" id="GO:0005634">
    <property type="term" value="C:nucleus"/>
    <property type="evidence" value="ECO:0007669"/>
    <property type="project" value="UniProtKB-SubCell"/>
</dbReference>
<evidence type="ECO:0000259" key="10">
    <source>
        <dbReference type="PROSITE" id="PS50217"/>
    </source>
</evidence>
<feature type="region of interest" description="Disordered" evidence="9">
    <location>
        <begin position="387"/>
        <end position="406"/>
    </location>
</feature>
<dbReference type="Proteomes" id="UP000636800">
    <property type="component" value="Chromosome 1"/>
</dbReference>
<feature type="compositionally biased region" description="Basic and acidic residues" evidence="9">
    <location>
        <begin position="396"/>
        <end position="406"/>
    </location>
</feature>
<dbReference type="InterPro" id="IPR044759">
    <property type="entry name" value="bZIP_RF2"/>
</dbReference>
<evidence type="ECO:0000256" key="9">
    <source>
        <dbReference type="SAM" id="MobiDB-lite"/>
    </source>
</evidence>
<keyword evidence="8" id="KW-0175">Coiled coil</keyword>
<evidence type="ECO:0000256" key="7">
    <source>
        <dbReference type="ARBA" id="ARBA00054342"/>
    </source>
</evidence>
<dbReference type="Gene3D" id="1.20.5.170">
    <property type="match status" value="1"/>
</dbReference>
<dbReference type="PANTHER" id="PTHR13690">
    <property type="entry name" value="TRANSCRIPTION FACTOR POSF21-RELATED"/>
    <property type="match status" value="1"/>
</dbReference>
<keyword evidence="6" id="KW-0539">Nucleus</keyword>
<gene>
    <name evidence="11" type="ORF">HPP92_002741</name>
</gene>
<feature type="coiled-coil region" evidence="8">
    <location>
        <begin position="241"/>
        <end position="310"/>
    </location>
</feature>
<name>A0A835RT38_VANPL</name>